<name>A0A162JEY6_9CLOT</name>
<evidence type="ECO:0000313" key="1">
    <source>
        <dbReference type="EMBL" id="OAA94195.1"/>
    </source>
</evidence>
<dbReference type="EMBL" id="LITQ01000007">
    <property type="protein sequence ID" value="OAA94195.1"/>
    <property type="molecule type" value="Genomic_DNA"/>
</dbReference>
<keyword evidence="4" id="KW-1185">Reference proteome</keyword>
<protein>
    <submittedName>
        <fullName evidence="1">Galactoside O-acetyltransferase</fullName>
        <ecNumber evidence="1">2.3.1.18</ecNumber>
    </submittedName>
</protein>
<organism evidence="1 3">
    <name type="scientific">Clostridium coskatii</name>
    <dbReference type="NCBI Taxonomy" id="1705578"/>
    <lineage>
        <taxon>Bacteria</taxon>
        <taxon>Bacillati</taxon>
        <taxon>Bacillota</taxon>
        <taxon>Clostridia</taxon>
        <taxon>Eubacteriales</taxon>
        <taxon>Clostridiaceae</taxon>
        <taxon>Clostridium</taxon>
    </lineage>
</organism>
<dbReference type="InterPro" id="IPR011004">
    <property type="entry name" value="Trimer_LpxA-like_sf"/>
</dbReference>
<accession>A0A162JEY6</accession>
<sequence length="207" mass="22874">MNKYIKYFLSISLLKSIYYSFKFKGKILIGHNTKIQADKNGRIIINKDGYLTIGVKTNLPQGTILEMGKDSIIKVNGKVHLYKGSKIVIGNNAILEIGDGTFINEHSKLVCQKKICIGDNCAIGWNVNILDTDYHNLINNGKENIKNKSIIIGNHVRIGCNCTILKGIEIGSNSVIGAQSLVNRNILSNTLNVGNPCSKIKDTVNWK</sequence>
<dbReference type="PATRIC" id="fig|1705578.3.peg.3411"/>
<dbReference type="CDD" id="cd04647">
    <property type="entry name" value="LbH_MAT_like"/>
    <property type="match status" value="1"/>
</dbReference>
<dbReference type="EMBL" id="LROR01000037">
    <property type="protein sequence ID" value="OBR95535.1"/>
    <property type="molecule type" value="Genomic_DNA"/>
</dbReference>
<dbReference type="Proteomes" id="UP000077384">
    <property type="component" value="Unassembled WGS sequence"/>
</dbReference>
<dbReference type="PANTHER" id="PTHR23416">
    <property type="entry name" value="SIALIC ACID SYNTHASE-RELATED"/>
    <property type="match status" value="1"/>
</dbReference>
<evidence type="ECO:0000313" key="4">
    <source>
        <dbReference type="Proteomes" id="UP000093694"/>
    </source>
</evidence>
<dbReference type="Proteomes" id="UP000093694">
    <property type="component" value="Unassembled WGS sequence"/>
</dbReference>
<evidence type="ECO:0000313" key="3">
    <source>
        <dbReference type="Proteomes" id="UP000077384"/>
    </source>
</evidence>
<dbReference type="Pfam" id="PF00132">
    <property type="entry name" value="Hexapep"/>
    <property type="match status" value="1"/>
</dbReference>
<keyword evidence="1" id="KW-0012">Acyltransferase</keyword>
<reference evidence="1 3" key="1">
    <citation type="journal article" date="2015" name="Biotechnol. Bioeng.">
        <title>Genome sequence and phenotypic characterization of Caulobacter segnis.</title>
        <authorList>
            <person name="Patel S."/>
            <person name="Fletcher B."/>
            <person name="Scott D.C."/>
            <person name="Ely B."/>
        </authorList>
    </citation>
    <scope>NUCLEOTIDE SEQUENCE [LARGE SCALE GENOMIC DNA]</scope>
    <source>
        <strain evidence="1 3">PS02</strain>
    </source>
</reference>
<dbReference type="SUPFAM" id="SSF51161">
    <property type="entry name" value="Trimeric LpxA-like enzymes"/>
    <property type="match status" value="1"/>
</dbReference>
<reference evidence="2 4" key="2">
    <citation type="journal article" date="2016" name="Front. Microbiol.">
        <title>Industrial Acetogenic Biocatalysts: A Comparative Metabolic and Genomic Analysis.</title>
        <authorList>
            <person name="Bengelsdorf F."/>
            <person name="Poehlein A."/>
            <person name="Sonja S."/>
            <person name="Erz C."/>
            <person name="Hummel T."/>
            <person name="Hoffmeister S."/>
            <person name="Daniel R."/>
            <person name="Durre P."/>
        </authorList>
    </citation>
    <scope>NUCLEOTIDE SEQUENCE [LARGE SCALE GENOMIC DNA]</scope>
    <source>
        <strain evidence="2 4">PTA-10522</strain>
    </source>
</reference>
<dbReference type="PANTHER" id="PTHR23416:SF78">
    <property type="entry name" value="LIPOPOLYSACCHARIDE BIOSYNTHESIS O-ACETYL TRANSFERASE WBBJ-RELATED"/>
    <property type="match status" value="1"/>
</dbReference>
<dbReference type="InterPro" id="IPR051159">
    <property type="entry name" value="Hexapeptide_acetyltransf"/>
</dbReference>
<evidence type="ECO:0000313" key="2">
    <source>
        <dbReference type="EMBL" id="OBR95535.1"/>
    </source>
</evidence>
<dbReference type="InterPro" id="IPR001451">
    <property type="entry name" value="Hexapep"/>
</dbReference>
<dbReference type="EC" id="2.3.1.18" evidence="1"/>
<proteinExistence type="predicted"/>
<gene>
    <name evidence="1" type="primary">lacA_1</name>
    <name evidence="2" type="ORF">CLCOS_13280</name>
    <name evidence="1" type="ORF">WX73_03342</name>
</gene>
<dbReference type="Gene3D" id="2.160.10.10">
    <property type="entry name" value="Hexapeptide repeat proteins"/>
    <property type="match status" value="1"/>
</dbReference>
<dbReference type="GO" id="GO:0008870">
    <property type="term" value="F:galactoside O-acetyltransferase activity"/>
    <property type="evidence" value="ECO:0007669"/>
    <property type="project" value="UniProtKB-EC"/>
</dbReference>
<dbReference type="AlphaFoldDB" id="A0A162JEY6"/>
<comment type="caution">
    <text evidence="1">The sequence shown here is derived from an EMBL/GenBank/DDBJ whole genome shotgun (WGS) entry which is preliminary data.</text>
</comment>
<keyword evidence="1" id="KW-0808">Transferase</keyword>